<evidence type="ECO:0000256" key="2">
    <source>
        <dbReference type="ARBA" id="ARBA00009199"/>
    </source>
</evidence>
<dbReference type="GeneID" id="30987685"/>
<dbReference type="PROSITE" id="PS00571">
    <property type="entry name" value="AMIDASES"/>
    <property type="match status" value="1"/>
</dbReference>
<evidence type="ECO:0000259" key="7">
    <source>
        <dbReference type="Pfam" id="PF01425"/>
    </source>
</evidence>
<feature type="binding site" evidence="6">
    <location>
        <begin position="259"/>
        <end position="262"/>
    </location>
    <ligand>
        <name>substrate</name>
    </ligand>
</feature>
<accession>A0A1E4S544</accession>
<feature type="domain" description="Amidase" evidence="7">
    <location>
        <begin position="108"/>
        <end position="558"/>
    </location>
</feature>
<dbReference type="AlphaFoldDB" id="A0A1E4S544"/>
<keyword evidence="9" id="KW-1185">Reference proteome</keyword>
<feature type="active site" description="Charge relay system" evidence="5">
    <location>
        <position position="238"/>
    </location>
</feature>
<gene>
    <name evidence="8" type="ORF">CYBJADRAFT_148101</name>
</gene>
<feature type="active site" description="Acyl-ester intermediate" evidence="5">
    <location>
        <position position="262"/>
    </location>
</feature>
<dbReference type="RefSeq" id="XP_020071667.1">
    <property type="nucleotide sequence ID" value="XM_020213289.1"/>
</dbReference>
<dbReference type="EMBL" id="KV453927">
    <property type="protein sequence ID" value="ODV74628.1"/>
    <property type="molecule type" value="Genomic_DNA"/>
</dbReference>
<sequence>MTTAQVFFDHRTEKLTSEETHYKGDPERYEKEWVPLIKAYNKAREDAIPKEYLAPKGLLPEGDLDYAPFDATTVPAKVLDPKSLAITELTAVEIAKKIKAKELTAVQTITAFIKRATIAHQLTNCAMEVLFEEGLKRAQELDSYYETTGELVGPLHGVPVSLKEHYNYAGRVTTCSFVACLTNITPEFSLTNQILYDLGAVFYIRTTEPQCLMHLDSENNITGRARNAHKLSMSPGGSSSGEGALIAMKGSPLGVGSDIGGSIRSPCAFNGIWGMKPSNKRVSMKDVMMAPTDTCNEMIVCSLGPMANSPEDLDLFMKSYLSKKPWNEDATCMPIEWRTVPTPKPSELTIGICYDDGVVKPHPPVLRALKEVEKKLRAVGINVVSWEPHRVYEAVEVAFASYTADGNYTAINRLAASGEPVVPLTDHYLQMGKGDKGLSTLEQHFYTNTREALRQEYLDLFNKRGVNFVLAPTYVGVAPKPSTIKYWGYTALWNILDYTCVTFPSGISASKELDPAEDIEPRNEYEAYEYGLYNAEDADGLPVGLTLVGRRYTEEETLKASTVIRDALKA</sequence>
<evidence type="ECO:0000313" key="8">
    <source>
        <dbReference type="EMBL" id="ODV74628.1"/>
    </source>
</evidence>
<dbReference type="Gene3D" id="3.90.1300.10">
    <property type="entry name" value="Amidase signature (AS) domain"/>
    <property type="match status" value="1"/>
</dbReference>
<evidence type="ECO:0000256" key="6">
    <source>
        <dbReference type="PIRSR" id="PIRSR001221-2"/>
    </source>
</evidence>
<dbReference type="InterPro" id="IPR023631">
    <property type="entry name" value="Amidase_dom"/>
</dbReference>
<dbReference type="STRING" id="983966.A0A1E4S544"/>
<name>A0A1E4S544_CYBJN</name>
<comment type="similarity">
    <text evidence="2">Belongs to the amidase family.</text>
</comment>
<evidence type="ECO:0000256" key="3">
    <source>
        <dbReference type="ARBA" id="ARBA00012922"/>
    </source>
</evidence>
<reference evidence="8 9" key="1">
    <citation type="journal article" date="2016" name="Proc. Natl. Acad. Sci. U.S.A.">
        <title>Comparative genomics of biotechnologically important yeasts.</title>
        <authorList>
            <person name="Riley R."/>
            <person name="Haridas S."/>
            <person name="Wolfe K.H."/>
            <person name="Lopes M.R."/>
            <person name="Hittinger C.T."/>
            <person name="Goeker M."/>
            <person name="Salamov A.A."/>
            <person name="Wisecaver J.H."/>
            <person name="Long T.M."/>
            <person name="Calvey C.H."/>
            <person name="Aerts A.L."/>
            <person name="Barry K.W."/>
            <person name="Choi C."/>
            <person name="Clum A."/>
            <person name="Coughlan A.Y."/>
            <person name="Deshpande S."/>
            <person name="Douglass A.P."/>
            <person name="Hanson S.J."/>
            <person name="Klenk H.-P."/>
            <person name="LaButti K.M."/>
            <person name="Lapidus A."/>
            <person name="Lindquist E.A."/>
            <person name="Lipzen A.M."/>
            <person name="Meier-Kolthoff J.P."/>
            <person name="Ohm R.A."/>
            <person name="Otillar R.P."/>
            <person name="Pangilinan J.L."/>
            <person name="Peng Y."/>
            <person name="Rokas A."/>
            <person name="Rosa C.A."/>
            <person name="Scheuner C."/>
            <person name="Sibirny A.A."/>
            <person name="Slot J.C."/>
            <person name="Stielow J.B."/>
            <person name="Sun H."/>
            <person name="Kurtzman C.P."/>
            <person name="Blackwell M."/>
            <person name="Grigoriev I.V."/>
            <person name="Jeffries T.W."/>
        </authorList>
    </citation>
    <scope>NUCLEOTIDE SEQUENCE [LARGE SCALE GENOMIC DNA]</scope>
    <source>
        <strain evidence="9">ATCC 18201 / CBS 1600 / BCRC 20928 / JCM 3617 / NBRC 0987 / NRRL Y-1542</strain>
    </source>
</reference>
<dbReference type="EC" id="3.5.1.4" evidence="3"/>
<evidence type="ECO:0000256" key="4">
    <source>
        <dbReference type="ARBA" id="ARBA00022801"/>
    </source>
</evidence>
<dbReference type="GO" id="GO:0004040">
    <property type="term" value="F:amidase activity"/>
    <property type="evidence" value="ECO:0007669"/>
    <property type="project" value="UniProtKB-EC"/>
</dbReference>
<keyword evidence="4" id="KW-0378">Hydrolase</keyword>
<feature type="binding site" evidence="6">
    <location>
        <position position="212"/>
    </location>
    <ligand>
        <name>substrate</name>
    </ligand>
</feature>
<comment type="catalytic activity">
    <reaction evidence="1">
        <text>a monocarboxylic acid amide + H2O = a monocarboxylate + NH4(+)</text>
        <dbReference type="Rhea" id="RHEA:12020"/>
        <dbReference type="ChEBI" id="CHEBI:15377"/>
        <dbReference type="ChEBI" id="CHEBI:28938"/>
        <dbReference type="ChEBI" id="CHEBI:35757"/>
        <dbReference type="ChEBI" id="CHEBI:83628"/>
        <dbReference type="EC" id="3.5.1.4"/>
    </reaction>
</comment>
<feature type="active site" description="Charge relay system" evidence="5">
    <location>
        <position position="163"/>
    </location>
</feature>
<dbReference type="PIRSF" id="PIRSF001221">
    <property type="entry name" value="Amidase_fungi"/>
    <property type="match status" value="1"/>
</dbReference>
<proteinExistence type="inferred from homology"/>
<dbReference type="Pfam" id="PF01425">
    <property type="entry name" value="Amidase"/>
    <property type="match status" value="1"/>
</dbReference>
<dbReference type="Proteomes" id="UP000094389">
    <property type="component" value="Unassembled WGS sequence"/>
</dbReference>
<feature type="binding site" evidence="6">
    <location>
        <position position="238"/>
    </location>
    <ligand>
        <name>substrate</name>
    </ligand>
</feature>
<dbReference type="InterPro" id="IPR020556">
    <property type="entry name" value="Amidase_CS"/>
</dbReference>
<organism evidence="8 9">
    <name type="scientific">Cyberlindnera jadinii (strain ATCC 18201 / CBS 1600 / BCRC 20928 / JCM 3617 / NBRC 0987 / NRRL Y-1542)</name>
    <name type="common">Torula yeast</name>
    <name type="synonym">Candida utilis</name>
    <dbReference type="NCBI Taxonomy" id="983966"/>
    <lineage>
        <taxon>Eukaryota</taxon>
        <taxon>Fungi</taxon>
        <taxon>Dikarya</taxon>
        <taxon>Ascomycota</taxon>
        <taxon>Saccharomycotina</taxon>
        <taxon>Saccharomycetes</taxon>
        <taxon>Phaffomycetales</taxon>
        <taxon>Phaffomycetaceae</taxon>
        <taxon>Cyberlindnera</taxon>
    </lineage>
</organism>
<dbReference type="PANTHER" id="PTHR46072">
    <property type="entry name" value="AMIDASE-RELATED-RELATED"/>
    <property type="match status" value="1"/>
</dbReference>
<evidence type="ECO:0000313" key="9">
    <source>
        <dbReference type="Proteomes" id="UP000094389"/>
    </source>
</evidence>
<evidence type="ECO:0000256" key="5">
    <source>
        <dbReference type="PIRSR" id="PIRSR001221-1"/>
    </source>
</evidence>
<protein>
    <recommendedName>
        <fullName evidence="3">amidase</fullName>
        <ecNumber evidence="3">3.5.1.4</ecNumber>
    </recommendedName>
</protein>
<dbReference type="OMA" id="WENDATV"/>
<dbReference type="OrthoDB" id="6428749at2759"/>
<dbReference type="PANTHER" id="PTHR46072:SF4">
    <property type="entry name" value="AMIDASE C550.07-RELATED"/>
    <property type="match status" value="1"/>
</dbReference>
<evidence type="ECO:0000256" key="1">
    <source>
        <dbReference type="ARBA" id="ARBA00001311"/>
    </source>
</evidence>
<dbReference type="SUPFAM" id="SSF75304">
    <property type="entry name" value="Amidase signature (AS) enzymes"/>
    <property type="match status" value="1"/>
</dbReference>
<dbReference type="InterPro" id="IPR036928">
    <property type="entry name" value="AS_sf"/>
</dbReference>